<dbReference type="InterPro" id="IPR016195">
    <property type="entry name" value="Pol/histidinol_Pase-like"/>
</dbReference>
<dbReference type="OrthoDB" id="9804333at2"/>
<dbReference type="Pfam" id="PF02811">
    <property type="entry name" value="PHP"/>
    <property type="match status" value="1"/>
</dbReference>
<dbReference type="RefSeq" id="WP_015616606.1">
    <property type="nucleotide sequence ID" value="NC_021182.1"/>
</dbReference>
<evidence type="ECO:0000313" key="3">
    <source>
        <dbReference type="Proteomes" id="UP000013523"/>
    </source>
</evidence>
<dbReference type="InterPro" id="IPR052018">
    <property type="entry name" value="PHP_domain"/>
</dbReference>
<feature type="domain" description="Polymerase/histidinol phosphatase N-terminal" evidence="1">
    <location>
        <begin position="3"/>
        <end position="68"/>
    </location>
</feature>
<dbReference type="EMBL" id="CP003261">
    <property type="protein sequence ID" value="AGK98322.1"/>
    <property type="molecule type" value="Genomic_DNA"/>
</dbReference>
<dbReference type="InterPro" id="IPR003141">
    <property type="entry name" value="Pol/His_phosphatase_N"/>
</dbReference>
<dbReference type="HOGENOM" id="CLU_067347_1_0_9"/>
<name>R4K585_CLOPA</name>
<dbReference type="InterPro" id="IPR004013">
    <property type="entry name" value="PHP_dom"/>
</dbReference>
<dbReference type="Gene3D" id="3.20.20.140">
    <property type="entry name" value="Metal-dependent hydrolases"/>
    <property type="match status" value="1"/>
</dbReference>
<evidence type="ECO:0000259" key="1">
    <source>
        <dbReference type="SMART" id="SM00481"/>
    </source>
</evidence>
<protein>
    <submittedName>
        <fullName evidence="2">Putative metal-dependent phosphoesterase, PHP family</fullName>
    </submittedName>
</protein>
<dbReference type="eggNOG" id="COG0613">
    <property type="taxonomic scope" value="Bacteria"/>
</dbReference>
<dbReference type="GO" id="GO:0035312">
    <property type="term" value="F:5'-3' DNA exonuclease activity"/>
    <property type="evidence" value="ECO:0007669"/>
    <property type="project" value="TreeGrafter"/>
</dbReference>
<dbReference type="STRING" id="86416.Clopa_3535"/>
<dbReference type="Gene3D" id="1.10.150.650">
    <property type="match status" value="1"/>
</dbReference>
<sequence length="278" mass="31112">MKADLHVHTNISDGSFGLEEVIDIAIKNGVTHLGITNHDTVKGLGEAVEKGKSAGIRIIPGIEISACDPQSKKKIHILGFNFDLKGINIRKICDVVLQNRHKNSLWQIRQLIKNGYVMDIGNIYARAESSEVIYKQHIMAELIDKNYTDKIYSDLYRRLFKGDGICARDIEYADAYEAVRAIKKDGGIAILAHPGQLDSYSFIEKLVEAGLDGIELYHEDHCEEDHKKVVEYCRKYNLIATGGSDFHGDYGTDINIGQILSPKEFLYVFDSEIIGLGI</sequence>
<dbReference type="SMART" id="SM00481">
    <property type="entry name" value="POLIIIAc"/>
    <property type="match status" value="1"/>
</dbReference>
<dbReference type="PANTHER" id="PTHR42924">
    <property type="entry name" value="EXONUCLEASE"/>
    <property type="match status" value="1"/>
</dbReference>
<reference evidence="2 3" key="1">
    <citation type="submission" date="2012-01" db="EMBL/GenBank/DDBJ databases">
        <title>Complete sequence of chromosome of Clostridium pasteurianum BC1.</title>
        <authorList>
            <consortium name="US DOE Joint Genome Institute"/>
            <person name="Lucas S."/>
            <person name="Han J."/>
            <person name="Lapidus A."/>
            <person name="Cheng J.-F."/>
            <person name="Goodwin L."/>
            <person name="Pitluck S."/>
            <person name="Peters L."/>
            <person name="Mikhailova N."/>
            <person name="Teshima H."/>
            <person name="Detter J.C."/>
            <person name="Han C."/>
            <person name="Tapia R."/>
            <person name="Land M."/>
            <person name="Hauser L."/>
            <person name="Kyrpides N."/>
            <person name="Ivanova N."/>
            <person name="Pagani I."/>
            <person name="Dunn J."/>
            <person name="Taghavi S."/>
            <person name="Francis A."/>
            <person name="van der Lelie D."/>
            <person name="Woyke T."/>
        </authorList>
    </citation>
    <scope>NUCLEOTIDE SEQUENCE [LARGE SCALE GENOMIC DNA]</scope>
    <source>
        <strain evidence="2 3">BC1</strain>
    </source>
</reference>
<dbReference type="PATRIC" id="fig|86416.3.peg.3532"/>
<dbReference type="AlphaFoldDB" id="R4K585"/>
<dbReference type="CDD" id="cd07438">
    <property type="entry name" value="PHP_HisPPase_AMP"/>
    <property type="match status" value="1"/>
</dbReference>
<dbReference type="SUPFAM" id="SSF89550">
    <property type="entry name" value="PHP domain-like"/>
    <property type="match status" value="1"/>
</dbReference>
<evidence type="ECO:0000313" key="2">
    <source>
        <dbReference type="EMBL" id="AGK98322.1"/>
    </source>
</evidence>
<dbReference type="KEGG" id="cpas:Clopa_3535"/>
<dbReference type="Proteomes" id="UP000013523">
    <property type="component" value="Chromosome"/>
</dbReference>
<gene>
    <name evidence="2" type="ORF">Clopa_3535</name>
</gene>
<dbReference type="GO" id="GO:0004534">
    <property type="term" value="F:5'-3' RNA exonuclease activity"/>
    <property type="evidence" value="ECO:0007669"/>
    <property type="project" value="TreeGrafter"/>
</dbReference>
<keyword evidence="3" id="KW-1185">Reference proteome</keyword>
<proteinExistence type="predicted"/>
<dbReference type="PANTHER" id="PTHR42924:SF3">
    <property type="entry name" value="POLYMERASE_HISTIDINOL PHOSPHATASE N-TERMINAL DOMAIN-CONTAINING PROTEIN"/>
    <property type="match status" value="1"/>
</dbReference>
<organism evidence="2 3">
    <name type="scientific">Clostridium pasteurianum BC1</name>
    <dbReference type="NCBI Taxonomy" id="86416"/>
    <lineage>
        <taxon>Bacteria</taxon>
        <taxon>Bacillati</taxon>
        <taxon>Bacillota</taxon>
        <taxon>Clostridia</taxon>
        <taxon>Eubacteriales</taxon>
        <taxon>Clostridiaceae</taxon>
        <taxon>Clostridium</taxon>
    </lineage>
</organism>
<accession>R4K585</accession>